<dbReference type="InterPro" id="IPR011146">
    <property type="entry name" value="HIT-like"/>
</dbReference>
<dbReference type="InterPro" id="IPR036265">
    <property type="entry name" value="HIT-like_sf"/>
</dbReference>
<dbReference type="InterPro" id="IPR001310">
    <property type="entry name" value="Histidine_triad_HIT"/>
</dbReference>
<dbReference type="PRINTS" id="PR00332">
    <property type="entry name" value="HISTRIAD"/>
</dbReference>
<dbReference type="EMBL" id="BAABKQ010000001">
    <property type="protein sequence ID" value="GAA4809076.1"/>
    <property type="molecule type" value="Genomic_DNA"/>
</dbReference>
<organism evidence="3 4">
    <name type="scientific">Tomitella cavernea</name>
    <dbReference type="NCBI Taxonomy" id="1387982"/>
    <lineage>
        <taxon>Bacteria</taxon>
        <taxon>Bacillati</taxon>
        <taxon>Actinomycetota</taxon>
        <taxon>Actinomycetes</taxon>
        <taxon>Mycobacteriales</taxon>
        <taxon>Tomitella</taxon>
    </lineage>
</organism>
<evidence type="ECO:0000313" key="3">
    <source>
        <dbReference type="EMBL" id="GAA4809076.1"/>
    </source>
</evidence>
<evidence type="ECO:0000313" key="4">
    <source>
        <dbReference type="Proteomes" id="UP001500839"/>
    </source>
</evidence>
<accession>A0ABP9CIZ2</accession>
<evidence type="ECO:0000256" key="1">
    <source>
        <dbReference type="PROSITE-ProRule" id="PRU00464"/>
    </source>
</evidence>
<dbReference type="InterPro" id="IPR019808">
    <property type="entry name" value="Histidine_triad_CS"/>
</dbReference>
<feature type="short sequence motif" description="Histidine triad motif" evidence="1">
    <location>
        <begin position="95"/>
        <end position="99"/>
    </location>
</feature>
<dbReference type="Gene3D" id="3.30.428.10">
    <property type="entry name" value="HIT-like"/>
    <property type="match status" value="1"/>
</dbReference>
<reference evidence="4" key="1">
    <citation type="journal article" date="2019" name="Int. J. Syst. Evol. Microbiol.">
        <title>The Global Catalogue of Microorganisms (GCM) 10K type strain sequencing project: providing services to taxonomists for standard genome sequencing and annotation.</title>
        <authorList>
            <consortium name="The Broad Institute Genomics Platform"/>
            <consortium name="The Broad Institute Genome Sequencing Center for Infectious Disease"/>
            <person name="Wu L."/>
            <person name="Ma J."/>
        </authorList>
    </citation>
    <scope>NUCLEOTIDE SEQUENCE [LARGE SCALE GENOMIC DNA]</scope>
    <source>
        <strain evidence="4">JCM 18542</strain>
    </source>
</reference>
<feature type="domain" description="HIT" evidence="2">
    <location>
        <begin position="8"/>
        <end position="111"/>
    </location>
</feature>
<keyword evidence="4" id="KW-1185">Reference proteome</keyword>
<comment type="caution">
    <text evidence="3">The sequence shown here is derived from an EMBL/GenBank/DDBJ whole genome shotgun (WGS) entry which is preliminary data.</text>
</comment>
<dbReference type="PROSITE" id="PS51084">
    <property type="entry name" value="HIT_2"/>
    <property type="match status" value="1"/>
</dbReference>
<dbReference type="PANTHER" id="PTHR46648:SF1">
    <property type="entry name" value="ADENOSINE 5'-MONOPHOSPHORAMIDASE HNT1"/>
    <property type="match status" value="1"/>
</dbReference>
<dbReference type="PROSITE" id="PS00892">
    <property type="entry name" value="HIT_1"/>
    <property type="match status" value="1"/>
</dbReference>
<dbReference type="SUPFAM" id="SSF54197">
    <property type="entry name" value="HIT-like"/>
    <property type="match status" value="1"/>
</dbReference>
<dbReference type="Proteomes" id="UP001500839">
    <property type="component" value="Unassembled WGS sequence"/>
</dbReference>
<proteinExistence type="predicted"/>
<dbReference type="Pfam" id="PF01230">
    <property type="entry name" value="HIT"/>
    <property type="match status" value="1"/>
</dbReference>
<evidence type="ECO:0000259" key="2">
    <source>
        <dbReference type="PROSITE" id="PS51084"/>
    </source>
</evidence>
<protein>
    <submittedName>
        <fullName evidence="3">HIT family protein</fullName>
    </submittedName>
</protein>
<sequence length="146" mass="15668">MLIPMATVFSKIIAGEIPGRFVWSDDRVVAFLTIAPVAPGHTLIVPRDEVDNWQDVDPTLFAHCSTVAQHIGKAVCSAFDAPRAGMLIAGFEVPHLHLHVFPAADMSGFDLSLADAQTPPEQMDDAAERIRAELKAHGHGAHVADA</sequence>
<name>A0ABP9CIZ2_9ACTN</name>
<dbReference type="PANTHER" id="PTHR46648">
    <property type="entry name" value="HIT FAMILY PROTEIN 1"/>
    <property type="match status" value="1"/>
</dbReference>
<gene>
    <name evidence="3" type="ORF">GCM10023353_11180</name>
</gene>